<dbReference type="PANTHER" id="PTHR43792:SF8">
    <property type="entry name" value="[RIBOSOMAL PROTEIN US5]-ALANINE N-ACETYLTRANSFERASE"/>
    <property type="match status" value="1"/>
</dbReference>
<dbReference type="InterPro" id="IPR000182">
    <property type="entry name" value="GNAT_dom"/>
</dbReference>
<keyword evidence="2" id="KW-0012">Acyltransferase</keyword>
<organism evidence="5 6">
    <name type="scientific">Jutongia huaianensis</name>
    <dbReference type="NCBI Taxonomy" id="2763668"/>
    <lineage>
        <taxon>Bacteria</taxon>
        <taxon>Bacillati</taxon>
        <taxon>Bacillota</taxon>
        <taxon>Clostridia</taxon>
        <taxon>Lachnospirales</taxon>
        <taxon>Lachnospiraceae</taxon>
        <taxon>Jutongia</taxon>
    </lineage>
</organism>
<feature type="domain" description="N-acetyltransferase" evidence="4">
    <location>
        <begin position="9"/>
        <end position="154"/>
    </location>
</feature>
<evidence type="ECO:0000259" key="4">
    <source>
        <dbReference type="Pfam" id="PF13302"/>
    </source>
</evidence>
<evidence type="ECO:0000313" key="5">
    <source>
        <dbReference type="EMBL" id="MBC8563193.1"/>
    </source>
</evidence>
<dbReference type="Proteomes" id="UP000606193">
    <property type="component" value="Unassembled WGS sequence"/>
</dbReference>
<evidence type="ECO:0000313" key="6">
    <source>
        <dbReference type="Proteomes" id="UP000606193"/>
    </source>
</evidence>
<dbReference type="SUPFAM" id="SSF55729">
    <property type="entry name" value="Acyl-CoA N-acyltransferases (Nat)"/>
    <property type="match status" value="1"/>
</dbReference>
<name>A0ABR7N3J5_9FIRM</name>
<keyword evidence="6" id="KW-1185">Reference proteome</keyword>
<dbReference type="Pfam" id="PF13302">
    <property type="entry name" value="Acetyltransf_3"/>
    <property type="match status" value="1"/>
</dbReference>
<dbReference type="RefSeq" id="WP_022465071.1">
    <property type="nucleotide sequence ID" value="NZ_JACRSX010000017.1"/>
</dbReference>
<reference evidence="5 6" key="1">
    <citation type="submission" date="2020-08" db="EMBL/GenBank/DDBJ databases">
        <title>Genome public.</title>
        <authorList>
            <person name="Liu C."/>
            <person name="Sun Q."/>
        </authorList>
    </citation>
    <scope>NUCLEOTIDE SEQUENCE [LARGE SCALE GENOMIC DNA]</scope>
    <source>
        <strain evidence="5 6">NSJ-37</strain>
    </source>
</reference>
<accession>A0ABR7N3J5</accession>
<protein>
    <submittedName>
        <fullName evidence="5">GNAT family N-acetyltransferase</fullName>
    </submittedName>
</protein>
<evidence type="ECO:0000256" key="1">
    <source>
        <dbReference type="ARBA" id="ARBA00022679"/>
    </source>
</evidence>
<dbReference type="EMBL" id="JACRSX010000017">
    <property type="protein sequence ID" value="MBC8563193.1"/>
    <property type="molecule type" value="Genomic_DNA"/>
</dbReference>
<evidence type="ECO:0000256" key="3">
    <source>
        <dbReference type="ARBA" id="ARBA00038502"/>
    </source>
</evidence>
<sequence length="180" mass="21518">MRSEYETKRLLLSVSHPDKAASILTFYENNRDFLEPYEPSKRPGFYTLEFQRSNLTFEYNSFVKSRYLRMWLYDKQQPEIPVGTVCFSNFLRGAFSSCMIGYKTDKDHLRKGYMMEALSFLIPLVCREYRFHRIEAYVMPDNLPSIALLEQLTFHREGLLHDFAQINGQWENHYIYTYLA</sequence>
<evidence type="ECO:0000256" key="2">
    <source>
        <dbReference type="ARBA" id="ARBA00023315"/>
    </source>
</evidence>
<dbReference type="PANTHER" id="PTHR43792">
    <property type="entry name" value="GNAT FAMILY, PUTATIVE (AFU_ORTHOLOGUE AFUA_3G00765)-RELATED-RELATED"/>
    <property type="match status" value="1"/>
</dbReference>
<keyword evidence="1" id="KW-0808">Transferase</keyword>
<proteinExistence type="inferred from homology"/>
<dbReference type="Gene3D" id="3.40.630.30">
    <property type="match status" value="1"/>
</dbReference>
<comment type="caution">
    <text evidence="5">The sequence shown here is derived from an EMBL/GenBank/DDBJ whole genome shotgun (WGS) entry which is preliminary data.</text>
</comment>
<dbReference type="InterPro" id="IPR016181">
    <property type="entry name" value="Acyl_CoA_acyltransferase"/>
</dbReference>
<comment type="similarity">
    <text evidence="3">Belongs to the acetyltransferase family. RimJ subfamily.</text>
</comment>
<gene>
    <name evidence="5" type="ORF">H8704_11230</name>
</gene>
<dbReference type="InterPro" id="IPR051531">
    <property type="entry name" value="N-acetyltransferase"/>
</dbReference>